<evidence type="ECO:0000256" key="2">
    <source>
        <dbReference type="ARBA" id="ARBA00007255"/>
    </source>
</evidence>
<evidence type="ECO:0000256" key="1">
    <source>
        <dbReference type="ARBA" id="ARBA00004273"/>
    </source>
</evidence>
<keyword evidence="5 10" id="KW-0999">Mitochondrion inner membrane</keyword>
<evidence type="ECO:0000256" key="8">
    <source>
        <dbReference type="ARBA" id="ARBA00023136"/>
    </source>
</evidence>
<keyword evidence="4 10" id="KW-0479">Metal-binding</keyword>
<keyword evidence="6 10" id="KW-0408">Iron</keyword>
<dbReference type="EMBL" id="KZ859135">
    <property type="protein sequence ID" value="RDW22910.1"/>
    <property type="molecule type" value="Genomic_DNA"/>
</dbReference>
<organism evidence="11 12">
    <name type="scientific">Yarrowia lipolytica</name>
    <name type="common">Candida lipolytica</name>
    <dbReference type="NCBI Taxonomy" id="4952"/>
    <lineage>
        <taxon>Eukaryota</taxon>
        <taxon>Fungi</taxon>
        <taxon>Dikarya</taxon>
        <taxon>Ascomycota</taxon>
        <taxon>Saccharomycotina</taxon>
        <taxon>Dipodascomycetes</taxon>
        <taxon>Dipodascales</taxon>
        <taxon>Dipodascales incertae sedis</taxon>
        <taxon>Yarrowia</taxon>
    </lineage>
</organism>
<dbReference type="AlphaFoldDB" id="A0A371BZ32"/>
<evidence type="ECO:0000256" key="9">
    <source>
        <dbReference type="ARBA" id="ARBA00023239"/>
    </source>
</evidence>
<dbReference type="GO" id="GO:0004408">
    <property type="term" value="F:holocytochrome-c synthase activity"/>
    <property type="evidence" value="ECO:0007669"/>
    <property type="project" value="UniProtKB-EC"/>
</dbReference>
<dbReference type="VEuPathDB" id="FungiDB:YALI0_C12918g"/>
<protein>
    <recommendedName>
        <fullName evidence="10">Holocytochrome c-type synthase</fullName>
        <ecNumber evidence="10">4.4.1.17</ecNumber>
    </recommendedName>
</protein>
<keyword evidence="7 10" id="KW-0496">Mitochondrion</keyword>
<name>A0A371BZ32_YARLL</name>
<dbReference type="InterPro" id="IPR000511">
    <property type="entry name" value="Holocyt_c/c1_synthase"/>
</dbReference>
<dbReference type="GO" id="GO:0046872">
    <property type="term" value="F:metal ion binding"/>
    <property type="evidence" value="ECO:0007669"/>
    <property type="project" value="UniProtKB-KW"/>
</dbReference>
<keyword evidence="9 10" id="KW-0456">Lyase</keyword>
<gene>
    <name evidence="11" type="ORF">B0I71DRAFT_136820</name>
</gene>
<evidence type="ECO:0000256" key="5">
    <source>
        <dbReference type="ARBA" id="ARBA00022792"/>
    </source>
</evidence>
<reference evidence="11 12" key="1">
    <citation type="submission" date="2018-07" db="EMBL/GenBank/DDBJ databases">
        <title>Draft Genome Assemblies for Five Robust Yarrowia lipolytica Strains Exhibiting High Lipid Production and Pentose Sugar Utilization and Sugar Alcohol Secretion from Undetoxified Lignocellulosic Biomass Hydrolysates.</title>
        <authorList>
            <consortium name="DOE Joint Genome Institute"/>
            <person name="Walker C."/>
            <person name="Ryu S."/>
            <person name="Na H."/>
            <person name="Zane M."/>
            <person name="LaButti K."/>
            <person name="Lipzen A."/>
            <person name="Haridas S."/>
            <person name="Barry K."/>
            <person name="Grigoriev I.V."/>
            <person name="Quarterman J."/>
            <person name="Slininger P."/>
            <person name="Dien B."/>
            <person name="Trinh C.T."/>
        </authorList>
    </citation>
    <scope>NUCLEOTIDE SEQUENCE [LARGE SCALE GENOMIC DNA]</scope>
    <source>
        <strain evidence="11 12">YB392</strain>
    </source>
</reference>
<evidence type="ECO:0000256" key="6">
    <source>
        <dbReference type="ARBA" id="ARBA00023004"/>
    </source>
</evidence>
<dbReference type="PROSITE" id="PS00822">
    <property type="entry name" value="CYTO_HEME_LYASE_2"/>
    <property type="match status" value="1"/>
</dbReference>
<evidence type="ECO:0000256" key="3">
    <source>
        <dbReference type="ARBA" id="ARBA00022617"/>
    </source>
</evidence>
<dbReference type="PANTHER" id="PTHR12743:SF3">
    <property type="entry name" value="HOLOCYTOCHROME-C SYNTHASE"/>
    <property type="match status" value="1"/>
</dbReference>
<comment type="catalytic activity">
    <reaction evidence="10">
        <text>holo-[cytochrome c] = apo-[cytochrome c] + heme b</text>
        <dbReference type="Rhea" id="RHEA:22648"/>
        <dbReference type="Rhea" id="RHEA-COMP:10725"/>
        <dbReference type="Rhea" id="RHEA-COMP:10726"/>
        <dbReference type="ChEBI" id="CHEBI:29950"/>
        <dbReference type="ChEBI" id="CHEBI:60344"/>
        <dbReference type="ChEBI" id="CHEBI:83739"/>
        <dbReference type="EC" id="4.4.1.17"/>
    </reaction>
</comment>
<keyword evidence="8 10" id="KW-0472">Membrane</keyword>
<dbReference type="Pfam" id="PF01265">
    <property type="entry name" value="Cyto_heme_lyase"/>
    <property type="match status" value="1"/>
</dbReference>
<dbReference type="VEuPathDB" id="FungiDB:YALI1_C18011g"/>
<dbReference type="PANTHER" id="PTHR12743">
    <property type="entry name" value="CYTOCHROME C1 HEME LYASE"/>
    <property type="match status" value="1"/>
</dbReference>
<evidence type="ECO:0000313" key="11">
    <source>
        <dbReference type="EMBL" id="RDW22910.1"/>
    </source>
</evidence>
<comment type="function">
    <text evidence="10">Lyase that catalyzes the covalent linking of the heme group to the cytochrome C apoprotein to produce the mature functional cytochrome.</text>
</comment>
<accession>A0A371BZ32</accession>
<comment type="similarity">
    <text evidence="2 10">Belongs to the cytochrome c-type heme lyase family.</text>
</comment>
<evidence type="ECO:0000313" key="12">
    <source>
        <dbReference type="Proteomes" id="UP000256601"/>
    </source>
</evidence>
<dbReference type="Proteomes" id="UP000256601">
    <property type="component" value="Unassembled WGS sequence"/>
</dbReference>
<keyword evidence="3 10" id="KW-0349">Heme</keyword>
<comment type="subcellular location">
    <subcellularLocation>
        <location evidence="1 10">Mitochondrion inner membrane</location>
    </subcellularLocation>
</comment>
<evidence type="ECO:0000256" key="7">
    <source>
        <dbReference type="ARBA" id="ARBA00023128"/>
    </source>
</evidence>
<dbReference type="EC" id="4.4.1.17" evidence="10"/>
<sequence>MYKKLSVKPDLLQHETNTIMGWFWSETPKDLEKPMGHPKGDISQCPIDHSKFSKQFEKKKVEAETSSAPTKCPVDHSQRSSWFSWAKPSGPDANNNKLNPLNMMPDLSSQRAPGQSVDLPLERTMSTIPKGKESSAGVWEYPSPQQMYNAMLRKGGGEIPEDAVESMVDVHNFLNEGAWVEICDWEKKYTERTDVEPRLMKFQGRPNDMSPRAQMIQALGKVFPATFGSAAPFDRHDWTVLRAVVPAATEKDTVWQEVRYVIDYYSGDDEGESGDTPTFVLDVRPALDSPGAVIDRVGKWSSETWRKAMGEPPLPKYVPSNLRDIEE</sequence>
<proteinExistence type="inferred from homology"/>
<dbReference type="GO" id="GO:0005743">
    <property type="term" value="C:mitochondrial inner membrane"/>
    <property type="evidence" value="ECO:0007669"/>
    <property type="project" value="UniProtKB-SubCell"/>
</dbReference>
<evidence type="ECO:0000256" key="4">
    <source>
        <dbReference type="ARBA" id="ARBA00022723"/>
    </source>
</evidence>
<evidence type="ECO:0000256" key="10">
    <source>
        <dbReference type="RuleBase" id="RU363130"/>
    </source>
</evidence>